<evidence type="ECO:0000313" key="1">
    <source>
        <dbReference type="EMBL" id="VDL84649.1"/>
    </source>
</evidence>
<dbReference type="OMA" id="MRYSDIW"/>
<evidence type="ECO:0000313" key="3">
    <source>
        <dbReference type="WBParaSite" id="NBR_0002091001-mRNA-1"/>
    </source>
</evidence>
<accession>A0A0N4YUI8</accession>
<dbReference type="AlphaFoldDB" id="A0A0N4YUI8"/>
<dbReference type="Proteomes" id="UP000271162">
    <property type="component" value="Unassembled WGS sequence"/>
</dbReference>
<organism evidence="3">
    <name type="scientific">Nippostrongylus brasiliensis</name>
    <name type="common">Rat hookworm</name>
    <dbReference type="NCBI Taxonomy" id="27835"/>
    <lineage>
        <taxon>Eukaryota</taxon>
        <taxon>Metazoa</taxon>
        <taxon>Ecdysozoa</taxon>
        <taxon>Nematoda</taxon>
        <taxon>Chromadorea</taxon>
        <taxon>Rhabditida</taxon>
        <taxon>Rhabditina</taxon>
        <taxon>Rhabditomorpha</taxon>
        <taxon>Strongyloidea</taxon>
        <taxon>Heligmosomidae</taxon>
        <taxon>Nippostrongylus</taxon>
    </lineage>
</organism>
<gene>
    <name evidence="1" type="ORF">NBR_LOCUS20911</name>
</gene>
<reference evidence="3" key="1">
    <citation type="submission" date="2017-02" db="UniProtKB">
        <authorList>
            <consortium name="WormBaseParasite"/>
        </authorList>
    </citation>
    <scope>IDENTIFICATION</scope>
</reference>
<dbReference type="WBParaSite" id="NBR_0002091001-mRNA-1">
    <property type="protein sequence ID" value="NBR_0002091001-mRNA-1"/>
    <property type="gene ID" value="NBR_0002091001"/>
</dbReference>
<reference evidence="1 2" key="2">
    <citation type="submission" date="2018-11" db="EMBL/GenBank/DDBJ databases">
        <authorList>
            <consortium name="Pathogen Informatics"/>
        </authorList>
    </citation>
    <scope>NUCLEOTIDE SEQUENCE [LARGE SCALE GENOMIC DNA]</scope>
</reference>
<protein>
    <submittedName>
        <fullName evidence="3">AN1-type domain-containing protein</fullName>
    </submittedName>
</protein>
<proteinExistence type="predicted"/>
<evidence type="ECO:0000313" key="2">
    <source>
        <dbReference type="Proteomes" id="UP000271162"/>
    </source>
</evidence>
<dbReference type="EMBL" id="UYSL01025672">
    <property type="protein sequence ID" value="VDL84649.1"/>
    <property type="molecule type" value="Genomic_DNA"/>
</dbReference>
<name>A0A0N4YUI8_NIPBR</name>
<sequence length="181" mass="20357">MMRYSDIWDIPSLREKCHQFLLFGFPRLRPSFDTTFALLETAYTHGFEHSSEQLISRLAGFGQMFLDQQGMLHKIADARTVAALFSAAPKEKIVVKKFNHSFSSIANKATRECVILQCTNRPSHVCSACKVYLCNAHQDAIPCTKDSQFPNFVKIVPFNIGSAKVDTELLYGTNSTDKKAT</sequence>
<keyword evidence="2" id="KW-1185">Reference proteome</keyword>